<dbReference type="EMBL" id="MU118105">
    <property type="protein sequence ID" value="KAF9645073.1"/>
    <property type="molecule type" value="Genomic_DNA"/>
</dbReference>
<sequence length="207" mass="23062">MARFLQATILIVLVASSVTSVFGSPLVENNLVARQVDRNIIYIEDADRFCMIMPRLPNINIDNSKYPGVAQTYCSPAARKSPEQGEFPPYFWSNIEFSAGENYVQLTGCIRPESFNRLNPSDKGGQSDSSGGPRGLGEPVGSTCLGFNHYIELVEPRSRRACIRCCDNPQDCPTDLARAGCPVVIPGNYFDCGYNNRWTHRDRLKPY</sequence>
<accession>A0ACB6Z638</accession>
<name>A0ACB6Z638_THEGA</name>
<organism evidence="1 2">
    <name type="scientific">Thelephora ganbajun</name>
    <name type="common">Ganba fungus</name>
    <dbReference type="NCBI Taxonomy" id="370292"/>
    <lineage>
        <taxon>Eukaryota</taxon>
        <taxon>Fungi</taxon>
        <taxon>Dikarya</taxon>
        <taxon>Basidiomycota</taxon>
        <taxon>Agaricomycotina</taxon>
        <taxon>Agaricomycetes</taxon>
        <taxon>Thelephorales</taxon>
        <taxon>Thelephoraceae</taxon>
        <taxon>Thelephora</taxon>
    </lineage>
</organism>
<protein>
    <submittedName>
        <fullName evidence="1">Uncharacterized protein</fullName>
    </submittedName>
</protein>
<keyword evidence="2" id="KW-1185">Reference proteome</keyword>
<evidence type="ECO:0000313" key="1">
    <source>
        <dbReference type="EMBL" id="KAF9645073.1"/>
    </source>
</evidence>
<proteinExistence type="predicted"/>
<evidence type="ECO:0000313" key="2">
    <source>
        <dbReference type="Proteomes" id="UP000886501"/>
    </source>
</evidence>
<gene>
    <name evidence="1" type="ORF">BDM02DRAFT_3101901</name>
</gene>
<dbReference type="Proteomes" id="UP000886501">
    <property type="component" value="Unassembled WGS sequence"/>
</dbReference>
<comment type="caution">
    <text evidence="1">The sequence shown here is derived from an EMBL/GenBank/DDBJ whole genome shotgun (WGS) entry which is preliminary data.</text>
</comment>
<reference evidence="1" key="2">
    <citation type="journal article" date="2020" name="Nat. Commun.">
        <title>Large-scale genome sequencing of mycorrhizal fungi provides insights into the early evolution of symbiotic traits.</title>
        <authorList>
            <person name="Miyauchi S."/>
            <person name="Kiss E."/>
            <person name="Kuo A."/>
            <person name="Drula E."/>
            <person name="Kohler A."/>
            <person name="Sanchez-Garcia M."/>
            <person name="Morin E."/>
            <person name="Andreopoulos B."/>
            <person name="Barry K.W."/>
            <person name="Bonito G."/>
            <person name="Buee M."/>
            <person name="Carver A."/>
            <person name="Chen C."/>
            <person name="Cichocki N."/>
            <person name="Clum A."/>
            <person name="Culley D."/>
            <person name="Crous P.W."/>
            <person name="Fauchery L."/>
            <person name="Girlanda M."/>
            <person name="Hayes R.D."/>
            <person name="Keri Z."/>
            <person name="LaButti K."/>
            <person name="Lipzen A."/>
            <person name="Lombard V."/>
            <person name="Magnuson J."/>
            <person name="Maillard F."/>
            <person name="Murat C."/>
            <person name="Nolan M."/>
            <person name="Ohm R.A."/>
            <person name="Pangilinan J."/>
            <person name="Pereira M.F."/>
            <person name="Perotto S."/>
            <person name="Peter M."/>
            <person name="Pfister S."/>
            <person name="Riley R."/>
            <person name="Sitrit Y."/>
            <person name="Stielow J.B."/>
            <person name="Szollosi G."/>
            <person name="Zifcakova L."/>
            <person name="Stursova M."/>
            <person name="Spatafora J.W."/>
            <person name="Tedersoo L."/>
            <person name="Vaario L.M."/>
            <person name="Yamada A."/>
            <person name="Yan M."/>
            <person name="Wang P."/>
            <person name="Xu J."/>
            <person name="Bruns T."/>
            <person name="Baldrian P."/>
            <person name="Vilgalys R."/>
            <person name="Dunand C."/>
            <person name="Henrissat B."/>
            <person name="Grigoriev I.V."/>
            <person name="Hibbett D."/>
            <person name="Nagy L.G."/>
            <person name="Martin F.M."/>
        </authorList>
    </citation>
    <scope>NUCLEOTIDE SEQUENCE</scope>
    <source>
        <strain evidence="1">P2</strain>
    </source>
</reference>
<reference evidence="1" key="1">
    <citation type="submission" date="2019-10" db="EMBL/GenBank/DDBJ databases">
        <authorList>
            <consortium name="DOE Joint Genome Institute"/>
            <person name="Kuo A."/>
            <person name="Miyauchi S."/>
            <person name="Kiss E."/>
            <person name="Drula E."/>
            <person name="Kohler A."/>
            <person name="Sanchez-Garcia M."/>
            <person name="Andreopoulos B."/>
            <person name="Barry K.W."/>
            <person name="Bonito G."/>
            <person name="Buee M."/>
            <person name="Carver A."/>
            <person name="Chen C."/>
            <person name="Cichocki N."/>
            <person name="Clum A."/>
            <person name="Culley D."/>
            <person name="Crous P.W."/>
            <person name="Fauchery L."/>
            <person name="Girlanda M."/>
            <person name="Hayes R."/>
            <person name="Keri Z."/>
            <person name="Labutti K."/>
            <person name="Lipzen A."/>
            <person name="Lombard V."/>
            <person name="Magnuson J."/>
            <person name="Maillard F."/>
            <person name="Morin E."/>
            <person name="Murat C."/>
            <person name="Nolan M."/>
            <person name="Ohm R."/>
            <person name="Pangilinan J."/>
            <person name="Pereira M."/>
            <person name="Perotto S."/>
            <person name="Peter M."/>
            <person name="Riley R."/>
            <person name="Sitrit Y."/>
            <person name="Stielow B."/>
            <person name="Szollosi G."/>
            <person name="Zifcakova L."/>
            <person name="Stursova M."/>
            <person name="Spatafora J.W."/>
            <person name="Tedersoo L."/>
            <person name="Vaario L.-M."/>
            <person name="Yamada A."/>
            <person name="Yan M."/>
            <person name="Wang P."/>
            <person name="Xu J."/>
            <person name="Bruns T."/>
            <person name="Baldrian P."/>
            <person name="Vilgalys R."/>
            <person name="Henrissat B."/>
            <person name="Grigoriev I.V."/>
            <person name="Hibbett D."/>
            <person name="Nagy L.G."/>
            <person name="Martin F.M."/>
        </authorList>
    </citation>
    <scope>NUCLEOTIDE SEQUENCE</scope>
    <source>
        <strain evidence="1">P2</strain>
    </source>
</reference>